<dbReference type="AlphaFoldDB" id="A0A4R7SU21"/>
<dbReference type="Proteomes" id="UP000295151">
    <property type="component" value="Unassembled WGS sequence"/>
</dbReference>
<dbReference type="PROSITE" id="PS51257">
    <property type="entry name" value="PROKAR_LIPOPROTEIN"/>
    <property type="match status" value="1"/>
</dbReference>
<evidence type="ECO:0000313" key="2">
    <source>
        <dbReference type="EMBL" id="TDU82229.1"/>
    </source>
</evidence>
<keyword evidence="3" id="KW-1185">Reference proteome</keyword>
<comment type="caution">
    <text evidence="2">The sequence shown here is derived from an EMBL/GenBank/DDBJ whole genome shotgun (WGS) entry which is preliminary data.</text>
</comment>
<name>A0A4R7SU21_9ACTN</name>
<feature type="region of interest" description="Disordered" evidence="1">
    <location>
        <begin position="21"/>
        <end position="52"/>
    </location>
</feature>
<proteinExistence type="predicted"/>
<dbReference type="OrthoDB" id="3627712at2"/>
<reference evidence="2 3" key="1">
    <citation type="submission" date="2019-03" db="EMBL/GenBank/DDBJ databases">
        <title>Genomic Encyclopedia of Type Strains, Phase III (KMG-III): the genomes of soil and plant-associated and newly described type strains.</title>
        <authorList>
            <person name="Whitman W."/>
        </authorList>
    </citation>
    <scope>NUCLEOTIDE SEQUENCE [LARGE SCALE GENOMIC DNA]</scope>
    <source>
        <strain evidence="2 3">VKM Ac-2575</strain>
    </source>
</reference>
<dbReference type="RefSeq" id="WP_133984847.1">
    <property type="nucleotide sequence ID" value="NZ_SOCE01000003.1"/>
</dbReference>
<evidence type="ECO:0000313" key="3">
    <source>
        <dbReference type="Proteomes" id="UP000295151"/>
    </source>
</evidence>
<dbReference type="EMBL" id="SOCE01000003">
    <property type="protein sequence ID" value="TDU82229.1"/>
    <property type="molecule type" value="Genomic_DNA"/>
</dbReference>
<sequence>MIRTVAAIAAAVTLLTACSGKDDTSTPPPAGAPTVSTPSAKPAAKPVARKAADGNNLKACADGTCEVYVKTGTRIPVKTKLFGSATLIVSRVSSGGVDYGGRSACCSVSATNQQPGKTVRLNKLKITTVTITSPTAILRLHPA</sequence>
<evidence type="ECO:0000256" key="1">
    <source>
        <dbReference type="SAM" id="MobiDB-lite"/>
    </source>
</evidence>
<organism evidence="2 3">
    <name type="scientific">Kribbella voronezhensis</name>
    <dbReference type="NCBI Taxonomy" id="2512212"/>
    <lineage>
        <taxon>Bacteria</taxon>
        <taxon>Bacillati</taxon>
        <taxon>Actinomycetota</taxon>
        <taxon>Actinomycetes</taxon>
        <taxon>Propionibacteriales</taxon>
        <taxon>Kribbellaceae</taxon>
        <taxon>Kribbella</taxon>
    </lineage>
</organism>
<gene>
    <name evidence="2" type="ORF">EV138_7118</name>
</gene>
<protein>
    <submittedName>
        <fullName evidence="2">Uncharacterized protein</fullName>
    </submittedName>
</protein>
<accession>A0A4R7SU21</accession>